<keyword evidence="2" id="KW-0732">Signal</keyword>
<dbReference type="InterPro" id="IPR049883">
    <property type="entry name" value="NOTCH1_EGF-like"/>
</dbReference>
<reference evidence="8" key="2">
    <citation type="submission" date="2025-08" db="UniProtKB">
        <authorList>
            <consortium name="Ensembl"/>
        </authorList>
    </citation>
    <scope>IDENTIFICATION</scope>
</reference>
<dbReference type="PROSITE" id="PS00022">
    <property type="entry name" value="EGF_1"/>
    <property type="match status" value="3"/>
</dbReference>
<dbReference type="PANTHER" id="PTHR24049">
    <property type="entry name" value="CRUMBS FAMILY MEMBER"/>
    <property type="match status" value="1"/>
</dbReference>
<feature type="domain" description="EGF-like" evidence="7">
    <location>
        <begin position="216"/>
        <end position="253"/>
    </location>
</feature>
<dbReference type="Pfam" id="PF07645">
    <property type="entry name" value="EGF_CA"/>
    <property type="match status" value="1"/>
</dbReference>
<dbReference type="InterPro" id="IPR000152">
    <property type="entry name" value="EGF-type_Asp/Asn_hydroxyl_site"/>
</dbReference>
<evidence type="ECO:0000313" key="9">
    <source>
        <dbReference type="Proteomes" id="UP000314982"/>
    </source>
</evidence>
<dbReference type="FunFam" id="2.10.25.10:FF:000151">
    <property type="entry name" value="FAT atypical cadherin 4"/>
    <property type="match status" value="1"/>
</dbReference>
<dbReference type="PROSITE" id="PS50026">
    <property type="entry name" value="EGF_3"/>
    <property type="match status" value="5"/>
</dbReference>
<name>A0A4W5LA98_9TELE</name>
<dbReference type="CDD" id="cd00054">
    <property type="entry name" value="EGF_CA"/>
    <property type="match status" value="2"/>
</dbReference>
<dbReference type="Pfam" id="PF00008">
    <property type="entry name" value="EGF"/>
    <property type="match status" value="2"/>
</dbReference>
<dbReference type="PROSITE" id="PS01186">
    <property type="entry name" value="EGF_2"/>
    <property type="match status" value="2"/>
</dbReference>
<dbReference type="Gene3D" id="2.10.25.10">
    <property type="entry name" value="Laminin"/>
    <property type="match status" value="5"/>
</dbReference>
<feature type="disulfide bond" evidence="6">
    <location>
        <begin position="70"/>
        <end position="79"/>
    </location>
</feature>
<sequence>MPRVPPPCPLYPAVCVLWPKTHCLKGRQCRDGYVGNRCQHRDPCTYSSCKNGGSCRMVPRGNSVEFTCFCRPGFTDRLCLTPIDNACLSLPCRNGGTCDLVNLKEYKCRCPPGWSGKHCHIYYSHCKTRCYVCKQCQQADPCASNPCANGGQCTPFESHSICSCTPFFYGQTCKQDVNECAQNPSPCKNGGVCVNEVGTYRCQCPQEYTGKHCDTRYLPCNPSPCHNGATCVQKGDTTYECSCVPGTVLFSSIKKKQNGAKHRQNPRGKPGSVCFPSDTGRRIHLSAGQ</sequence>
<dbReference type="InterPro" id="IPR001881">
    <property type="entry name" value="EGF-like_Ca-bd_dom"/>
</dbReference>
<dbReference type="SMART" id="SM00181">
    <property type="entry name" value="EGF"/>
    <property type="match status" value="5"/>
</dbReference>
<proteinExistence type="predicted"/>
<dbReference type="Proteomes" id="UP000314982">
    <property type="component" value="Unassembled WGS sequence"/>
</dbReference>
<feature type="disulfide bond" evidence="6">
    <location>
        <begin position="204"/>
        <end position="213"/>
    </location>
</feature>
<evidence type="ECO:0000256" key="1">
    <source>
        <dbReference type="ARBA" id="ARBA00022536"/>
    </source>
</evidence>
<feature type="disulfide bond" evidence="6">
    <location>
        <begin position="164"/>
        <end position="173"/>
    </location>
</feature>
<evidence type="ECO:0000313" key="8">
    <source>
        <dbReference type="Ensembl" id="ENSHHUP00000022635.1"/>
    </source>
</evidence>
<evidence type="ECO:0000256" key="3">
    <source>
        <dbReference type="ARBA" id="ARBA00022737"/>
    </source>
</evidence>
<feature type="domain" description="EGF-like" evidence="7">
    <location>
        <begin position="176"/>
        <end position="214"/>
    </location>
</feature>
<dbReference type="STRING" id="62062.ENSHHUP00000022635"/>
<reference evidence="8" key="3">
    <citation type="submission" date="2025-09" db="UniProtKB">
        <authorList>
            <consortium name="Ensembl"/>
        </authorList>
    </citation>
    <scope>IDENTIFICATION</scope>
</reference>
<reference evidence="9" key="1">
    <citation type="submission" date="2018-06" db="EMBL/GenBank/DDBJ databases">
        <title>Genome assembly of Danube salmon.</title>
        <authorList>
            <person name="Macqueen D.J."/>
            <person name="Gundappa M.K."/>
        </authorList>
    </citation>
    <scope>NUCLEOTIDE SEQUENCE [LARGE SCALE GENOMIC DNA]</scope>
</reference>
<evidence type="ECO:0000256" key="5">
    <source>
        <dbReference type="ARBA" id="ARBA00023180"/>
    </source>
</evidence>
<feature type="domain" description="EGF-like" evidence="7">
    <location>
        <begin position="40"/>
        <end position="80"/>
    </location>
</feature>
<dbReference type="PRINTS" id="PR00010">
    <property type="entry name" value="EGFBLOOD"/>
</dbReference>
<evidence type="ECO:0000256" key="2">
    <source>
        <dbReference type="ARBA" id="ARBA00022729"/>
    </source>
</evidence>
<keyword evidence="5" id="KW-0325">Glycoprotein</keyword>
<dbReference type="FunFam" id="2.10.25.10:FF:000100">
    <property type="entry name" value="neurogenic locus notch homolog protein 3"/>
    <property type="match status" value="1"/>
</dbReference>
<dbReference type="PROSITE" id="PS00010">
    <property type="entry name" value="ASX_HYDROXYL"/>
    <property type="match status" value="1"/>
</dbReference>
<comment type="caution">
    <text evidence="6">Lacks conserved residue(s) required for the propagation of feature annotation.</text>
</comment>
<dbReference type="AlphaFoldDB" id="A0A4W5LA98"/>
<protein>
    <recommendedName>
        <fullName evidence="7">EGF-like domain-containing protein</fullName>
    </recommendedName>
</protein>
<dbReference type="InterPro" id="IPR051022">
    <property type="entry name" value="Notch_Cell-Fate_Det"/>
</dbReference>
<evidence type="ECO:0000256" key="4">
    <source>
        <dbReference type="ARBA" id="ARBA00023157"/>
    </source>
</evidence>
<keyword evidence="4 6" id="KW-1015">Disulfide bond</keyword>
<keyword evidence="3" id="KW-0677">Repeat</keyword>
<accession>A0A4W5LA98</accession>
<dbReference type="SUPFAM" id="SSF57196">
    <property type="entry name" value="EGF/Laminin"/>
    <property type="match status" value="4"/>
</dbReference>
<dbReference type="InterPro" id="IPR000742">
    <property type="entry name" value="EGF"/>
</dbReference>
<keyword evidence="9" id="KW-1185">Reference proteome</keyword>
<dbReference type="GO" id="GO:0005509">
    <property type="term" value="F:calcium ion binding"/>
    <property type="evidence" value="ECO:0007669"/>
    <property type="project" value="InterPro"/>
</dbReference>
<organism evidence="8 9">
    <name type="scientific">Hucho hucho</name>
    <name type="common">huchen</name>
    <dbReference type="NCBI Taxonomy" id="62062"/>
    <lineage>
        <taxon>Eukaryota</taxon>
        <taxon>Metazoa</taxon>
        <taxon>Chordata</taxon>
        <taxon>Craniata</taxon>
        <taxon>Vertebrata</taxon>
        <taxon>Euteleostomi</taxon>
        <taxon>Actinopterygii</taxon>
        <taxon>Neopterygii</taxon>
        <taxon>Teleostei</taxon>
        <taxon>Protacanthopterygii</taxon>
        <taxon>Salmoniformes</taxon>
        <taxon>Salmonidae</taxon>
        <taxon>Salmoninae</taxon>
        <taxon>Hucho</taxon>
    </lineage>
</organism>
<evidence type="ECO:0000256" key="6">
    <source>
        <dbReference type="PROSITE-ProRule" id="PRU00076"/>
    </source>
</evidence>
<keyword evidence="1 6" id="KW-0245">EGF-like domain</keyword>
<dbReference type="GeneTree" id="ENSGT00940000157157"/>
<dbReference type="Ensembl" id="ENSHHUT00000023493.1">
    <property type="protein sequence ID" value="ENSHHUP00000022635.1"/>
    <property type="gene ID" value="ENSHHUG00000014189.1"/>
</dbReference>
<dbReference type="SMART" id="SM00179">
    <property type="entry name" value="EGF_CA"/>
    <property type="match status" value="5"/>
</dbReference>
<feature type="domain" description="EGF-like" evidence="7">
    <location>
        <begin position="138"/>
        <end position="174"/>
    </location>
</feature>
<dbReference type="InterPro" id="IPR018097">
    <property type="entry name" value="EGF_Ca-bd_CS"/>
</dbReference>
<dbReference type="PROSITE" id="PS01187">
    <property type="entry name" value="EGF_CA"/>
    <property type="match status" value="1"/>
</dbReference>
<evidence type="ECO:0000259" key="7">
    <source>
        <dbReference type="PROSITE" id="PS50026"/>
    </source>
</evidence>
<feature type="domain" description="EGF-like" evidence="7">
    <location>
        <begin position="83"/>
        <end position="120"/>
    </location>
</feature>
<feature type="disulfide bond" evidence="6">
    <location>
        <begin position="110"/>
        <end position="119"/>
    </location>
</feature>
<dbReference type="FunFam" id="2.10.25.10:FF:000095">
    <property type="entry name" value="Notch, isoform B"/>
    <property type="match status" value="1"/>
</dbReference>